<keyword evidence="2" id="KW-1185">Reference proteome</keyword>
<proteinExistence type="predicted"/>
<reference evidence="2" key="1">
    <citation type="journal article" date="2019" name="Int. J. Syst. Evol. Microbiol.">
        <title>The Global Catalogue of Microorganisms (GCM) 10K type strain sequencing project: providing services to taxonomists for standard genome sequencing and annotation.</title>
        <authorList>
            <consortium name="The Broad Institute Genomics Platform"/>
            <consortium name="The Broad Institute Genome Sequencing Center for Infectious Disease"/>
            <person name="Wu L."/>
            <person name="Ma J."/>
        </authorList>
    </citation>
    <scope>NUCLEOTIDE SEQUENCE [LARGE SCALE GENOMIC DNA]</scope>
    <source>
        <strain evidence="2">IBRC-M 10703</strain>
    </source>
</reference>
<organism evidence="1 2">
    <name type="scientific">Oceanobacillus longus</name>
    <dbReference type="NCBI Taxonomy" id="930120"/>
    <lineage>
        <taxon>Bacteria</taxon>
        <taxon>Bacillati</taxon>
        <taxon>Bacillota</taxon>
        <taxon>Bacilli</taxon>
        <taxon>Bacillales</taxon>
        <taxon>Bacillaceae</taxon>
        <taxon>Oceanobacillus</taxon>
    </lineage>
</organism>
<comment type="caution">
    <text evidence="1">The sequence shown here is derived from an EMBL/GenBank/DDBJ whole genome shotgun (WGS) entry which is preliminary data.</text>
</comment>
<sequence>MKVSWRVVLILLSVITLLLGGCSQNTEASAEEIIHNAIESEKDVNTYQGKAEMKMYEGEEMTQHTILEEYVEGEKRKIVTNDPLLEEEVEVLNDGTTMYMYDKTNNQASEMDMTELGDFASLSPKDQFKGMMEMMKDSHTYEVVGDEKVLDYDTYHIQVKAKEADNLLGDMELWVDQKTWFVVKLVSETGDTRTEFAYTELDFSPEFADETFTLDIPDDVEIANLEESFAPDAVTLEEAEEALGQPFLVFPEEEFILSSMQMYDFSAGLDRHELELMYSSKEDIPMFSLSIFPTPDDMPVEADDLEIRGNAAEYEEMINSIHWDEDGLRYMILITNPDVEQEEVVKSTENMISSSEK</sequence>
<dbReference type="InterPro" id="IPR029046">
    <property type="entry name" value="LolA/LolB/LppX"/>
</dbReference>
<protein>
    <submittedName>
        <fullName evidence="1">Outer membrane lipoprotein carrier protein LolA</fullName>
    </submittedName>
</protein>
<dbReference type="EMBL" id="JBHSAO010000011">
    <property type="protein sequence ID" value="MFC4025260.1"/>
    <property type="molecule type" value="Genomic_DNA"/>
</dbReference>
<dbReference type="Proteomes" id="UP001595772">
    <property type="component" value="Unassembled WGS sequence"/>
</dbReference>
<dbReference type="PANTHER" id="PTHR37507:SF2">
    <property type="entry name" value="SPORULATION PROTEIN YDCC"/>
    <property type="match status" value="1"/>
</dbReference>
<accession>A0ABV8H025</accession>
<dbReference type="RefSeq" id="WP_379497747.1">
    <property type="nucleotide sequence ID" value="NZ_JBHSAO010000011.1"/>
</dbReference>
<evidence type="ECO:0000313" key="1">
    <source>
        <dbReference type="EMBL" id="MFC4025260.1"/>
    </source>
</evidence>
<evidence type="ECO:0000313" key="2">
    <source>
        <dbReference type="Proteomes" id="UP001595772"/>
    </source>
</evidence>
<dbReference type="PROSITE" id="PS51257">
    <property type="entry name" value="PROKAR_LIPOPROTEIN"/>
    <property type="match status" value="1"/>
</dbReference>
<keyword evidence="1" id="KW-0449">Lipoprotein</keyword>
<gene>
    <name evidence="1" type="ORF">ACFOUV_15800</name>
</gene>
<dbReference type="Gene3D" id="2.50.20.10">
    <property type="entry name" value="Lipoprotein localisation LolA/LolB/LppX"/>
    <property type="match status" value="1"/>
</dbReference>
<dbReference type="InterPro" id="IPR052944">
    <property type="entry name" value="Sporulation_related"/>
</dbReference>
<dbReference type="Pfam" id="PF09865">
    <property type="entry name" value="DUF2092"/>
    <property type="match status" value="1"/>
</dbReference>
<dbReference type="InterPro" id="IPR019207">
    <property type="entry name" value="DUF2092"/>
</dbReference>
<dbReference type="SUPFAM" id="SSF89392">
    <property type="entry name" value="Prokaryotic lipoproteins and lipoprotein localization factors"/>
    <property type="match status" value="1"/>
</dbReference>
<dbReference type="PANTHER" id="PTHR37507">
    <property type="entry name" value="SPORULATION PROTEIN YDCC"/>
    <property type="match status" value="1"/>
</dbReference>
<name>A0ABV8H025_9BACI</name>